<reference evidence="3 4" key="1">
    <citation type="journal article" date="2009" name="Nature">
        <title>Evolution of pathogenicity and sexual reproduction in eight Candida genomes.</title>
        <authorList>
            <person name="Butler G."/>
            <person name="Rasmussen M.D."/>
            <person name="Lin M.F."/>
            <person name="Santos M.A."/>
            <person name="Sakthikumar S."/>
            <person name="Munro C.A."/>
            <person name="Rheinbay E."/>
            <person name="Grabherr M."/>
            <person name="Forche A."/>
            <person name="Reedy J.L."/>
            <person name="Agrafioti I."/>
            <person name="Arnaud M.B."/>
            <person name="Bates S."/>
            <person name="Brown A.J."/>
            <person name="Brunke S."/>
            <person name="Costanzo M.C."/>
            <person name="Fitzpatrick D.A."/>
            <person name="de Groot P.W."/>
            <person name="Harris D."/>
            <person name="Hoyer L.L."/>
            <person name="Hube B."/>
            <person name="Klis F.M."/>
            <person name="Kodira C."/>
            <person name="Lennard N."/>
            <person name="Logue M.E."/>
            <person name="Martin R."/>
            <person name="Neiman A.M."/>
            <person name="Nikolaou E."/>
            <person name="Quail M.A."/>
            <person name="Quinn J."/>
            <person name="Santos M.C."/>
            <person name="Schmitzberger F.F."/>
            <person name="Sherlock G."/>
            <person name="Shah P."/>
            <person name="Silverstein K.A."/>
            <person name="Skrzypek M.S."/>
            <person name="Soll D."/>
            <person name="Staggs R."/>
            <person name="Stansfield I."/>
            <person name="Stumpf M.P."/>
            <person name="Sudbery P.E."/>
            <person name="Srikantha T."/>
            <person name="Zeng Q."/>
            <person name="Berman J."/>
            <person name="Berriman M."/>
            <person name="Heitman J."/>
            <person name="Gow N.A."/>
            <person name="Lorenz M.C."/>
            <person name="Birren B.W."/>
            <person name="Kellis M."/>
            <person name="Cuomo C.A."/>
        </authorList>
    </citation>
    <scope>NUCLEOTIDE SEQUENCE [LARGE SCALE GENOMIC DNA]</scope>
    <source>
        <strain evidence="4">ATCC MYA-3404 / T1</strain>
    </source>
</reference>
<dbReference type="OrthoDB" id="4937900at2759"/>
<dbReference type="STRING" id="294747.C5MEC5"/>
<dbReference type="PANTHER" id="PTHR47657:SF7">
    <property type="entry name" value="STEROL REGULATORY ELEMENT-BINDING PROTEIN ECM22"/>
    <property type="match status" value="1"/>
</dbReference>
<dbReference type="PROSITE" id="PS50048">
    <property type="entry name" value="ZN2_CY6_FUNGAL_2"/>
    <property type="match status" value="1"/>
</dbReference>
<dbReference type="PROSITE" id="PS00463">
    <property type="entry name" value="ZN2_CY6_FUNGAL_1"/>
    <property type="match status" value="1"/>
</dbReference>
<evidence type="ECO:0000313" key="3">
    <source>
        <dbReference type="EMBL" id="EER31635.1"/>
    </source>
</evidence>
<organism evidence="3 4">
    <name type="scientific">Candida tropicalis (strain ATCC MYA-3404 / T1)</name>
    <name type="common">Yeast</name>
    <dbReference type="NCBI Taxonomy" id="294747"/>
    <lineage>
        <taxon>Eukaryota</taxon>
        <taxon>Fungi</taxon>
        <taxon>Dikarya</taxon>
        <taxon>Ascomycota</taxon>
        <taxon>Saccharomycotina</taxon>
        <taxon>Pichiomycetes</taxon>
        <taxon>Debaryomycetaceae</taxon>
        <taxon>Candida/Lodderomyces clade</taxon>
        <taxon>Candida</taxon>
    </lineage>
</organism>
<dbReference type="Pfam" id="PF00172">
    <property type="entry name" value="Zn_clus"/>
    <property type="match status" value="1"/>
</dbReference>
<dbReference type="KEGG" id="ctp:CTRG_04418"/>
<evidence type="ECO:0000259" key="2">
    <source>
        <dbReference type="PROSITE" id="PS50048"/>
    </source>
</evidence>
<dbReference type="GO" id="GO:0000981">
    <property type="term" value="F:DNA-binding transcription factor activity, RNA polymerase II-specific"/>
    <property type="evidence" value="ECO:0007669"/>
    <property type="project" value="InterPro"/>
</dbReference>
<keyword evidence="4" id="KW-1185">Reference proteome</keyword>
<sequence>MTKGATQRRRHTNSKLGCLNCKRKKVRCDETLPECKNCLKGKKETCSYLNLTVQEIEKIKLTHSLRTSQNKLLHQHYRLPTSSKEHKKIIELKTHSNENNNGQSTINNLSSCDVLEFKFELKKLPINIPNISYPPLQFNNSFMKDFRTGNTDDDESSSPEDSNSITPSATISIEDSMKILPNGTVSPTSFNCINKNLFRRVHPENVKTKVVADLSFHVVMGKSNLLDHINDLILDFPTCGRNRSMLLAAFLGLGSTILLNVYNKKRQMGIIGENLKVLDFLNKWCLETHGYCQSELQSLLKSFDIRSQNLSPDELEAMCHLVAYTSYLLNFINLLLNFGPQSYFNSSKGIFKAYEVYTNYIQRRNLPPNTTVKFLTNNIQYNIMTINIPSYPPQFLFEIESNLRSLEFIFINTRLFENTTVNANDFTKLAYQFKSLIRFFGTYVLPIVYASRNENFVSIYPPNVIYDIFKQWHTICPSEAIVHHRYHHELSNDEAIFLNDLSTTLYMYYYAIAAALDAVFPACKYLHGMSFMLPTNKFFTNKSIMTVHENNNYSENLFQFKIGKLLQRHIFYASRLFSFFRRRFVFYYNNTTWENPFLDEDLKSNRFKSRSIKNSFEVPIQSFNNTLIRPEHYPTRVNKDKENGTNSPIYTREDDTMNKQLYARNIETLDFFDMNSILQYDFETMLLLRDYRPVVDQFTVNRNALDISVIREYYNDKIILLNSLH</sequence>
<dbReference type="SMART" id="SM00066">
    <property type="entry name" value="GAL4"/>
    <property type="match status" value="1"/>
</dbReference>
<name>C5MEC5_CANTT</name>
<protein>
    <recommendedName>
        <fullName evidence="2">Zn(2)-C6 fungal-type domain-containing protein</fullName>
    </recommendedName>
</protein>
<accession>C5MEC5</accession>
<dbReference type="SUPFAM" id="SSF57701">
    <property type="entry name" value="Zn2/Cys6 DNA-binding domain"/>
    <property type="match status" value="1"/>
</dbReference>
<dbReference type="eggNOG" id="ENOG502SAYY">
    <property type="taxonomic scope" value="Eukaryota"/>
</dbReference>
<dbReference type="PANTHER" id="PTHR47657">
    <property type="entry name" value="STEROL REGULATORY ELEMENT-BINDING PROTEIN ECM22"/>
    <property type="match status" value="1"/>
</dbReference>
<gene>
    <name evidence="3" type="ORF">CTRG_04418</name>
</gene>
<dbReference type="HOGENOM" id="CLU_022377_0_0_1"/>
<dbReference type="AlphaFoldDB" id="C5MEC5"/>
<dbReference type="VEuPathDB" id="FungiDB:CTRG_04418"/>
<feature type="domain" description="Zn(2)-C6 fungal-type" evidence="2">
    <location>
        <begin position="17"/>
        <end position="48"/>
    </location>
</feature>
<dbReference type="InterPro" id="IPR001138">
    <property type="entry name" value="Zn2Cys6_DnaBD"/>
</dbReference>
<dbReference type="EMBL" id="GG692400">
    <property type="protein sequence ID" value="EER31635.1"/>
    <property type="molecule type" value="Genomic_DNA"/>
</dbReference>
<dbReference type="RefSeq" id="XP_002550120.1">
    <property type="nucleotide sequence ID" value="XM_002550074.1"/>
</dbReference>
<dbReference type="GO" id="GO:0008270">
    <property type="term" value="F:zinc ion binding"/>
    <property type="evidence" value="ECO:0007669"/>
    <property type="project" value="InterPro"/>
</dbReference>
<proteinExistence type="predicted"/>
<dbReference type="Gene3D" id="4.10.240.10">
    <property type="entry name" value="Zn(2)-C6 fungal-type DNA-binding domain"/>
    <property type="match status" value="1"/>
</dbReference>
<evidence type="ECO:0000256" key="1">
    <source>
        <dbReference type="SAM" id="MobiDB-lite"/>
    </source>
</evidence>
<dbReference type="InterPro" id="IPR036864">
    <property type="entry name" value="Zn2-C6_fun-type_DNA-bd_sf"/>
</dbReference>
<evidence type="ECO:0000313" key="4">
    <source>
        <dbReference type="Proteomes" id="UP000002037"/>
    </source>
</evidence>
<dbReference type="GeneID" id="8298651"/>
<dbReference type="Proteomes" id="UP000002037">
    <property type="component" value="Unassembled WGS sequence"/>
</dbReference>
<feature type="region of interest" description="Disordered" evidence="1">
    <location>
        <begin position="144"/>
        <end position="167"/>
    </location>
</feature>
<dbReference type="CDD" id="cd00067">
    <property type="entry name" value="GAL4"/>
    <property type="match status" value="1"/>
</dbReference>
<dbReference type="InterPro" id="IPR052400">
    <property type="entry name" value="Zn2-C6_fungal_TF"/>
</dbReference>